<feature type="compositionally biased region" description="Basic and acidic residues" evidence="1">
    <location>
        <begin position="18"/>
        <end position="31"/>
    </location>
</feature>
<proteinExistence type="predicted"/>
<feature type="region of interest" description="Disordered" evidence="1">
    <location>
        <begin position="132"/>
        <end position="154"/>
    </location>
</feature>
<accession>A0AAV7VGN8</accession>
<feature type="compositionally biased region" description="Basic residues" evidence="1">
    <location>
        <begin position="7"/>
        <end position="17"/>
    </location>
</feature>
<dbReference type="Proteomes" id="UP001066276">
    <property type="component" value="Chromosome 2_1"/>
</dbReference>
<evidence type="ECO:0000313" key="3">
    <source>
        <dbReference type="Proteomes" id="UP001066276"/>
    </source>
</evidence>
<organism evidence="2 3">
    <name type="scientific">Pleurodeles waltl</name>
    <name type="common">Iberian ribbed newt</name>
    <dbReference type="NCBI Taxonomy" id="8319"/>
    <lineage>
        <taxon>Eukaryota</taxon>
        <taxon>Metazoa</taxon>
        <taxon>Chordata</taxon>
        <taxon>Craniata</taxon>
        <taxon>Vertebrata</taxon>
        <taxon>Euteleostomi</taxon>
        <taxon>Amphibia</taxon>
        <taxon>Batrachia</taxon>
        <taxon>Caudata</taxon>
        <taxon>Salamandroidea</taxon>
        <taxon>Salamandridae</taxon>
        <taxon>Pleurodelinae</taxon>
        <taxon>Pleurodeles</taxon>
    </lineage>
</organism>
<evidence type="ECO:0000256" key="1">
    <source>
        <dbReference type="SAM" id="MobiDB-lite"/>
    </source>
</evidence>
<gene>
    <name evidence="2" type="ORF">NDU88_004297</name>
</gene>
<dbReference type="AlphaFoldDB" id="A0AAV7VGN8"/>
<evidence type="ECO:0000313" key="2">
    <source>
        <dbReference type="EMBL" id="KAJ1200473.1"/>
    </source>
</evidence>
<feature type="region of interest" description="Disordered" evidence="1">
    <location>
        <begin position="1"/>
        <end position="92"/>
    </location>
</feature>
<keyword evidence="3" id="KW-1185">Reference proteome</keyword>
<protein>
    <submittedName>
        <fullName evidence="2">Uncharacterized protein</fullName>
    </submittedName>
</protein>
<name>A0AAV7VGN8_PLEWA</name>
<reference evidence="2" key="1">
    <citation type="journal article" date="2022" name="bioRxiv">
        <title>Sequencing and chromosome-scale assembly of the giantPleurodeles waltlgenome.</title>
        <authorList>
            <person name="Brown T."/>
            <person name="Elewa A."/>
            <person name="Iarovenko S."/>
            <person name="Subramanian E."/>
            <person name="Araus A.J."/>
            <person name="Petzold A."/>
            <person name="Susuki M."/>
            <person name="Suzuki K.-i.T."/>
            <person name="Hayashi T."/>
            <person name="Toyoda A."/>
            <person name="Oliveira C."/>
            <person name="Osipova E."/>
            <person name="Leigh N.D."/>
            <person name="Simon A."/>
            <person name="Yun M.H."/>
        </authorList>
    </citation>
    <scope>NUCLEOTIDE SEQUENCE</scope>
    <source>
        <strain evidence="2">20211129_DDA</strain>
        <tissue evidence="2">Liver</tissue>
    </source>
</reference>
<dbReference type="EMBL" id="JANPWB010000003">
    <property type="protein sequence ID" value="KAJ1200473.1"/>
    <property type="molecule type" value="Genomic_DNA"/>
</dbReference>
<sequence>MTFFLGKKTRWRRVKRKEKPEMPRAKKDSKYLCRPPFVGGIKETSRAGRSYNETTATEDSRRAQRPTSFLGGRGQTRAPDPTPPRIQRHQSPTFPCLETPLMAVWKAPWWAPSTTGNTECQKELLTMALRHLQGEEPHVPENAPTSPARPLSNA</sequence>
<comment type="caution">
    <text evidence="2">The sequence shown here is derived from an EMBL/GenBank/DDBJ whole genome shotgun (WGS) entry which is preliminary data.</text>
</comment>